<name>A0A364L6V7_TALAM</name>
<evidence type="ECO:0000313" key="3">
    <source>
        <dbReference type="Proteomes" id="UP000249363"/>
    </source>
</evidence>
<sequence length="290" mass="31026">MLSTRASSDAHPWLDNTLWITSAVAGFVSIALALSVLLDPEFAESGVSIFHFNFSGVLATQLRYERGLELLSIPEASSDDVPPIIATAVEGATSDIQAAQTVISSALQAVATDATTAVQSGLSTAIPQNMSIGLRKVCFGWQNNSTRDCRGLPFNISSVVPSTLSGILSVPIRQLQQIENRVVSAILETVRGALIAGIILLLLFFLLLLFWEFPNNMWRRALMTPLGFICLVVPSLISTAVFFTVQSDIRHTIDDGSLISVQDGGASNLILVGFIFSILMFGATVGITLV</sequence>
<gene>
    <name evidence="2" type="ORF">BHQ10_007515</name>
</gene>
<evidence type="ECO:0000313" key="2">
    <source>
        <dbReference type="EMBL" id="RAO71503.1"/>
    </source>
</evidence>
<organism evidence="2 3">
    <name type="scientific">Talaromyces amestolkiae</name>
    <dbReference type="NCBI Taxonomy" id="1196081"/>
    <lineage>
        <taxon>Eukaryota</taxon>
        <taxon>Fungi</taxon>
        <taxon>Dikarya</taxon>
        <taxon>Ascomycota</taxon>
        <taxon>Pezizomycotina</taxon>
        <taxon>Eurotiomycetes</taxon>
        <taxon>Eurotiomycetidae</taxon>
        <taxon>Eurotiales</taxon>
        <taxon>Trichocomaceae</taxon>
        <taxon>Talaromyces</taxon>
        <taxon>Talaromyces sect. Talaromyces</taxon>
    </lineage>
</organism>
<dbReference type="OrthoDB" id="4224113at2759"/>
<dbReference type="AlphaFoldDB" id="A0A364L6V7"/>
<keyword evidence="1" id="KW-1133">Transmembrane helix</keyword>
<feature type="transmembrane region" description="Helical" evidence="1">
    <location>
        <begin position="223"/>
        <end position="245"/>
    </location>
</feature>
<keyword evidence="3" id="KW-1185">Reference proteome</keyword>
<reference evidence="2 3" key="1">
    <citation type="journal article" date="2017" name="Biotechnol. Biofuels">
        <title>Differential beta-glucosidase expression as a function of carbon source availability in Talaromyces amestolkiae: a genomic and proteomic approach.</title>
        <authorList>
            <person name="de Eugenio L.I."/>
            <person name="Mendez-Liter J.A."/>
            <person name="Nieto-Dominguez M."/>
            <person name="Alonso L."/>
            <person name="Gil-Munoz J."/>
            <person name="Barriuso J."/>
            <person name="Prieto A."/>
            <person name="Martinez M.J."/>
        </authorList>
    </citation>
    <scope>NUCLEOTIDE SEQUENCE [LARGE SCALE GENOMIC DNA]</scope>
    <source>
        <strain evidence="2 3">CIB</strain>
    </source>
</reference>
<keyword evidence="1" id="KW-0472">Membrane</keyword>
<evidence type="ECO:0000256" key="1">
    <source>
        <dbReference type="SAM" id="Phobius"/>
    </source>
</evidence>
<feature type="transmembrane region" description="Helical" evidence="1">
    <location>
        <begin position="192"/>
        <end position="211"/>
    </location>
</feature>
<dbReference type="GeneID" id="63796730"/>
<proteinExistence type="predicted"/>
<accession>A0A364L6V7</accession>
<protein>
    <submittedName>
        <fullName evidence="2">Uncharacterized protein</fullName>
    </submittedName>
</protein>
<feature type="transmembrane region" description="Helical" evidence="1">
    <location>
        <begin position="18"/>
        <end position="38"/>
    </location>
</feature>
<keyword evidence="1" id="KW-0812">Transmembrane</keyword>
<comment type="caution">
    <text evidence="2">The sequence shown here is derived from an EMBL/GenBank/DDBJ whole genome shotgun (WGS) entry which is preliminary data.</text>
</comment>
<dbReference type="EMBL" id="MIKG01000015">
    <property type="protein sequence ID" value="RAO71503.1"/>
    <property type="molecule type" value="Genomic_DNA"/>
</dbReference>
<feature type="transmembrane region" description="Helical" evidence="1">
    <location>
        <begin position="265"/>
        <end position="289"/>
    </location>
</feature>
<dbReference type="Proteomes" id="UP000249363">
    <property type="component" value="Unassembled WGS sequence"/>
</dbReference>
<dbReference type="RefSeq" id="XP_040736018.1">
    <property type="nucleotide sequence ID" value="XM_040880219.1"/>
</dbReference>